<keyword evidence="4 11" id="KW-0812">Transmembrane</keyword>
<evidence type="ECO:0000259" key="12">
    <source>
        <dbReference type="PROSITE" id="PS50104"/>
    </source>
</evidence>
<evidence type="ECO:0000256" key="9">
    <source>
        <dbReference type="ARBA" id="ARBA00023170"/>
    </source>
</evidence>
<dbReference type="InterPro" id="IPR032675">
    <property type="entry name" value="LRR_dom_sf"/>
</dbReference>
<dbReference type="PROSITE" id="PS51450">
    <property type="entry name" value="LRR"/>
    <property type="match status" value="4"/>
</dbReference>
<organism evidence="13">
    <name type="scientific">Bracon brevicornis</name>
    <dbReference type="NCBI Taxonomy" id="1563983"/>
    <lineage>
        <taxon>Eukaryota</taxon>
        <taxon>Metazoa</taxon>
        <taxon>Ecdysozoa</taxon>
        <taxon>Arthropoda</taxon>
        <taxon>Hexapoda</taxon>
        <taxon>Insecta</taxon>
        <taxon>Pterygota</taxon>
        <taxon>Neoptera</taxon>
        <taxon>Endopterygota</taxon>
        <taxon>Hymenoptera</taxon>
        <taxon>Apocrita</taxon>
        <taxon>Ichneumonoidea</taxon>
        <taxon>Braconidae</taxon>
        <taxon>Braconinae</taxon>
        <taxon>Bracon</taxon>
    </lineage>
</organism>
<evidence type="ECO:0000256" key="7">
    <source>
        <dbReference type="ARBA" id="ARBA00022989"/>
    </source>
</evidence>
<dbReference type="Gene3D" id="3.40.50.10140">
    <property type="entry name" value="Toll/interleukin-1 receptor homology (TIR) domain"/>
    <property type="match status" value="1"/>
</dbReference>
<evidence type="ECO:0000256" key="2">
    <source>
        <dbReference type="ARBA" id="ARBA00009634"/>
    </source>
</evidence>
<proteinExistence type="inferred from homology"/>
<dbReference type="Gene3D" id="3.80.10.10">
    <property type="entry name" value="Ribonuclease Inhibitor"/>
    <property type="match status" value="3"/>
</dbReference>
<comment type="similarity">
    <text evidence="2">Belongs to the Toll-like receptor family.</text>
</comment>
<dbReference type="Pfam" id="PF13855">
    <property type="entry name" value="LRR_8"/>
    <property type="match status" value="4"/>
</dbReference>
<dbReference type="GO" id="GO:0005886">
    <property type="term" value="C:plasma membrane"/>
    <property type="evidence" value="ECO:0007669"/>
    <property type="project" value="TreeGrafter"/>
</dbReference>
<keyword evidence="10" id="KW-0325">Glycoprotein</keyword>
<gene>
    <name evidence="13" type="ORF">BBRV_LOCUS70100</name>
</gene>
<keyword evidence="8 11" id="KW-0472">Membrane</keyword>
<dbReference type="InterPro" id="IPR000483">
    <property type="entry name" value="Cys-rich_flank_reg_C"/>
</dbReference>
<dbReference type="PRINTS" id="PR01537">
    <property type="entry name" value="INTRLKN1R1F"/>
</dbReference>
<keyword evidence="9" id="KW-0675">Receptor</keyword>
<dbReference type="FunFam" id="3.80.10.10:FF:001164">
    <property type="entry name" value="GH01279p"/>
    <property type="match status" value="2"/>
</dbReference>
<keyword evidence="7 11" id="KW-1133">Transmembrane helix</keyword>
<evidence type="ECO:0000256" key="3">
    <source>
        <dbReference type="ARBA" id="ARBA00022614"/>
    </source>
</evidence>
<evidence type="ECO:0000256" key="11">
    <source>
        <dbReference type="SAM" id="Phobius"/>
    </source>
</evidence>
<evidence type="ECO:0000256" key="6">
    <source>
        <dbReference type="ARBA" id="ARBA00022737"/>
    </source>
</evidence>
<reference evidence="13" key="1">
    <citation type="submission" date="2020-07" db="EMBL/GenBank/DDBJ databases">
        <authorList>
            <person name="Ferguson B K."/>
        </authorList>
    </citation>
    <scope>NUCLEOTIDE SEQUENCE</scope>
    <source>
        <strain evidence="13">L06</strain>
    </source>
</reference>
<feature type="transmembrane region" description="Helical" evidence="11">
    <location>
        <begin position="779"/>
        <end position="805"/>
    </location>
</feature>
<evidence type="ECO:0000256" key="8">
    <source>
        <dbReference type="ARBA" id="ARBA00023136"/>
    </source>
</evidence>
<dbReference type="SUPFAM" id="SSF52200">
    <property type="entry name" value="Toll/Interleukin receptor TIR domain"/>
    <property type="match status" value="1"/>
</dbReference>
<dbReference type="InterPro" id="IPR035897">
    <property type="entry name" value="Toll_tir_struct_dom_sf"/>
</dbReference>
<dbReference type="EMBL" id="CADCXW020000023">
    <property type="protein sequence ID" value="CAD1559309.1"/>
    <property type="molecule type" value="Genomic_DNA"/>
</dbReference>
<dbReference type="FunFam" id="3.40.50.10140:FF:000020">
    <property type="entry name" value="Blast:Protein toll"/>
    <property type="match status" value="1"/>
</dbReference>
<keyword evidence="6" id="KW-0677">Repeat</keyword>
<dbReference type="Pfam" id="PF01582">
    <property type="entry name" value="TIR"/>
    <property type="match status" value="1"/>
</dbReference>
<dbReference type="SMART" id="SM00255">
    <property type="entry name" value="TIR"/>
    <property type="match status" value="1"/>
</dbReference>
<evidence type="ECO:0000313" key="13">
    <source>
        <dbReference type="EMBL" id="CAD1559309.1"/>
    </source>
</evidence>
<name>A0A6V7K689_9HYME</name>
<dbReference type="InterPro" id="IPR000157">
    <property type="entry name" value="TIR_dom"/>
</dbReference>
<dbReference type="GO" id="GO:0038023">
    <property type="term" value="F:signaling receptor activity"/>
    <property type="evidence" value="ECO:0007669"/>
    <property type="project" value="TreeGrafter"/>
</dbReference>
<accession>A0A6V7K689</accession>
<dbReference type="SMART" id="SM00369">
    <property type="entry name" value="LRR_TYP"/>
    <property type="match status" value="12"/>
</dbReference>
<dbReference type="SMART" id="SM00082">
    <property type="entry name" value="LRRCT"/>
    <property type="match status" value="1"/>
</dbReference>
<dbReference type="AlphaFoldDB" id="A0A6V7K689"/>
<sequence>MLLTTIWGYQCPEGMGCRPCQPLPDNEFEVQCSTTNWNAMFLVRFKPNEWVKIDCHNSPNWSDFHLGTIQQIEKAKGIAFRMCKLPQSVDLGEIVSQLVVSPIDELTFQSYDNLTLTLNKETLAKFRNVRRLTLTSNKLANVTSDLLHGFDNLTILNLRDNHLRSLPGAFLDVPSLTAIELGNNLLETLGPDAFDKLENLKLLNLWNNRLVSIEPGTFDNLKSLESLDLHLNKLRMLPQNIFSKLTRLRTINLSQNNFSSEHLPEDLLRNCSSLEVVTFWENRRNLTTLPNGFFEGLKNLTVVKMKRNGLLYLPEDLFRGATGLRNLSMERNYIETLPKGIFNDCRNLGTISLSFNEISELPAGIFAALHKLEVLDLSINHISTISPGLFEGLNNLKVLNMERNGMKTIEPDALRPLFQLRIAKFSYNQLTLEHSSRYRIDDEFGPKSVFHDIRSNIEELHLAHNNVSSIFGDWLLALNLRLVDLKYNKFTTLVAGDFDFLSNKINVDLSRNEVTSIYLRMAEAFLDSSITAREVIINIEHNPINCDCGIYDLLRYRQGRMHSNVQGRFHLKMKNLTCATPKDLKGTAVETLKSETLQCLIEDPGAHNATCPSSCECYIRPENRAYIIDCASKGLTAPPNSLEPPQGLHVELNMSYNAIAKMADMRKNGYNLVTSLALAHNRIEEVPLTSISRDLTLLDVSYNNISRLNSQVLDYLKNSTKLGFLKLQGNPFVGDCEAKDFLSFIQSKITKFPELQDITFIDRETPAFELTPDELCPTVIGWIIGACIGIALLGLILGTLAALYYRYQQEIKVWLYSKGWCLWFVTEDELDKDKLYDAFISFSHKDEDFVTNTLIKKLEEGPKPFKLCVHYRDWLAGDWIPAQIIRSVEDSRRTIVVLSPSFLESVWGKMEFRTAHQQALSEGRARVIIVLYGDIENMENLDPELKAYLSMNTYVKWGDPWFWQKLKYALPHQDAWVEEKKKKNKKRKLTVYETQQPNIQIAGDKKDLIEHVVPSVTT</sequence>
<dbReference type="InterPro" id="IPR001611">
    <property type="entry name" value="Leu-rich_rpt"/>
</dbReference>
<evidence type="ECO:0000256" key="10">
    <source>
        <dbReference type="ARBA" id="ARBA00023180"/>
    </source>
</evidence>
<evidence type="ECO:0000256" key="4">
    <source>
        <dbReference type="ARBA" id="ARBA00022692"/>
    </source>
</evidence>
<feature type="domain" description="TIR" evidence="12">
    <location>
        <begin position="834"/>
        <end position="970"/>
    </location>
</feature>
<keyword evidence="5" id="KW-0732">Signal</keyword>
<keyword evidence="3" id="KW-0433">Leucine-rich repeat</keyword>
<protein>
    <recommendedName>
        <fullName evidence="12">TIR domain-containing protein</fullName>
    </recommendedName>
</protein>
<comment type="subcellular location">
    <subcellularLocation>
        <location evidence="1">Membrane</location>
        <topology evidence="1">Single-pass type I membrane protein</topology>
    </subcellularLocation>
</comment>
<dbReference type="PANTHER" id="PTHR24365:SF541">
    <property type="entry name" value="PROTEIN TOLL-RELATED"/>
    <property type="match status" value="1"/>
</dbReference>
<evidence type="ECO:0000256" key="5">
    <source>
        <dbReference type="ARBA" id="ARBA00022729"/>
    </source>
</evidence>
<evidence type="ECO:0000256" key="1">
    <source>
        <dbReference type="ARBA" id="ARBA00004479"/>
    </source>
</evidence>
<dbReference type="PROSITE" id="PS50104">
    <property type="entry name" value="TIR"/>
    <property type="match status" value="1"/>
</dbReference>
<dbReference type="PANTHER" id="PTHR24365">
    <property type="entry name" value="TOLL-LIKE RECEPTOR"/>
    <property type="match status" value="1"/>
</dbReference>
<dbReference type="SUPFAM" id="SSF52058">
    <property type="entry name" value="L domain-like"/>
    <property type="match status" value="3"/>
</dbReference>
<dbReference type="GO" id="GO:0002224">
    <property type="term" value="P:toll-like receptor signaling pathway"/>
    <property type="evidence" value="ECO:0007669"/>
    <property type="project" value="TreeGrafter"/>
</dbReference>
<dbReference type="InterPro" id="IPR003591">
    <property type="entry name" value="Leu-rich_rpt_typical-subtyp"/>
</dbReference>